<dbReference type="RefSeq" id="WP_317831354.1">
    <property type="nucleotide sequence ID" value="NZ_CP136920.1"/>
</dbReference>
<organism evidence="1 2">
    <name type="scientific">Rubellicoccus peritrichatus</name>
    <dbReference type="NCBI Taxonomy" id="3080537"/>
    <lineage>
        <taxon>Bacteria</taxon>
        <taxon>Pseudomonadati</taxon>
        <taxon>Verrucomicrobiota</taxon>
        <taxon>Opitutia</taxon>
        <taxon>Puniceicoccales</taxon>
        <taxon>Cerasicoccaceae</taxon>
        <taxon>Rubellicoccus</taxon>
    </lineage>
</organism>
<dbReference type="EMBL" id="CP136920">
    <property type="protein sequence ID" value="WOO39456.1"/>
    <property type="molecule type" value="Genomic_DNA"/>
</dbReference>
<keyword evidence="2" id="KW-1185">Reference proteome</keyword>
<reference evidence="1 2" key="1">
    <citation type="submission" date="2023-10" db="EMBL/GenBank/DDBJ databases">
        <title>Rubellicoccus peritrichatus gen. nov., sp. nov., isolated from an algae of coral reef tank.</title>
        <authorList>
            <person name="Luo J."/>
        </authorList>
    </citation>
    <scope>NUCLEOTIDE SEQUENCE [LARGE SCALE GENOMIC DNA]</scope>
    <source>
        <strain evidence="1 2">CR14</strain>
    </source>
</reference>
<dbReference type="KEGG" id="puo:RZN69_12600"/>
<protein>
    <submittedName>
        <fullName evidence="1">Uncharacterized protein</fullName>
    </submittedName>
</protein>
<evidence type="ECO:0000313" key="1">
    <source>
        <dbReference type="EMBL" id="WOO39456.1"/>
    </source>
</evidence>
<dbReference type="AlphaFoldDB" id="A0AAQ3L5W2"/>
<accession>A0AAQ3L5W2</accession>
<dbReference type="Proteomes" id="UP001304300">
    <property type="component" value="Chromosome"/>
</dbReference>
<gene>
    <name evidence="1" type="ORF">RZN69_12600</name>
</gene>
<evidence type="ECO:0000313" key="2">
    <source>
        <dbReference type="Proteomes" id="UP001304300"/>
    </source>
</evidence>
<proteinExistence type="predicted"/>
<name>A0AAQ3L5W2_9BACT</name>
<sequence length="157" mass="17790">MKLKTLLLLAILGAAGYYAYGFAVTQYNQPALAYKRYAAALMEGDRARAKSQAVDDEALVPFQYHAQRMSRLDGEQRFVWYTFIDQRFSEDGNSVTMVVRQTVRVDPPGSDSFFGTEIRKDRHTVTLIKDQSAWKIKRFDDSATQLGHSEKVAGRQG</sequence>